<evidence type="ECO:0000259" key="11">
    <source>
        <dbReference type="PROSITE" id="PS50097"/>
    </source>
</evidence>
<evidence type="ECO:0000256" key="1">
    <source>
        <dbReference type="ARBA" id="ARBA00004123"/>
    </source>
</evidence>
<keyword evidence="5" id="KW-0862">Zinc</keyword>
<keyword evidence="4 9" id="KW-0863">Zinc-finger</keyword>
<organism evidence="13 14">
    <name type="scientific">Oryzias sinensis</name>
    <name type="common">Chinese medaka</name>
    <dbReference type="NCBI Taxonomy" id="183150"/>
    <lineage>
        <taxon>Eukaryota</taxon>
        <taxon>Metazoa</taxon>
        <taxon>Chordata</taxon>
        <taxon>Craniata</taxon>
        <taxon>Vertebrata</taxon>
        <taxon>Euteleostomi</taxon>
        <taxon>Actinopterygii</taxon>
        <taxon>Neopterygii</taxon>
        <taxon>Teleostei</taxon>
        <taxon>Neoteleostei</taxon>
        <taxon>Acanthomorphata</taxon>
        <taxon>Ovalentaria</taxon>
        <taxon>Atherinomorphae</taxon>
        <taxon>Beloniformes</taxon>
        <taxon>Adrianichthyidae</taxon>
        <taxon>Oryziinae</taxon>
        <taxon>Oryzias</taxon>
    </lineage>
</organism>
<dbReference type="PROSITE" id="PS50097">
    <property type="entry name" value="BTB"/>
    <property type="match status" value="1"/>
</dbReference>
<dbReference type="InterPro" id="IPR000210">
    <property type="entry name" value="BTB/POZ_dom"/>
</dbReference>
<keyword evidence="2" id="KW-0479">Metal-binding</keyword>
<keyword evidence="8" id="KW-0539">Nucleus</keyword>
<name>A0A8C7XLM1_9TELE</name>
<dbReference type="GO" id="GO:0005634">
    <property type="term" value="C:nucleus"/>
    <property type="evidence" value="ECO:0007669"/>
    <property type="project" value="UniProtKB-SubCell"/>
</dbReference>
<dbReference type="Ensembl" id="ENSOSIT00000015237.1">
    <property type="protein sequence ID" value="ENSOSIP00000014412.1"/>
    <property type="gene ID" value="ENSOSIG00000008152.1"/>
</dbReference>
<evidence type="ECO:0000313" key="13">
    <source>
        <dbReference type="Ensembl" id="ENSOSIP00000014412.1"/>
    </source>
</evidence>
<evidence type="ECO:0000256" key="4">
    <source>
        <dbReference type="ARBA" id="ARBA00022771"/>
    </source>
</evidence>
<dbReference type="Pfam" id="PF00096">
    <property type="entry name" value="zf-C2H2"/>
    <property type="match status" value="2"/>
</dbReference>
<sequence length="449" mass="50335">VFEFRSSSESIAFQLFAHPFAVLNKLNEQRSQGLFCDVTIVVEDVKFRAHKNILAACSRYFRNALTTPDSWTSGQVLELLDLKSEVFANILNFIYCSKVASDGAEDRRGLTAAGKRLGIPFLEMLAEEENRGPRITNHSYAVNKSTEGKESSQSDSKKACKPAMTQHKNLIYKNAGPLKKRHRLRGVLGKSVFPAEAEVETPNTITPVLTDSAASVPVLTPPSLYSEAEAEEQMNSGAPAAADSPHKELGPPPLSPHTEDSILIYSCEHCPEIFSNKALLILHSEVHKKRFVSHLFCKFCHRKFIHLKRLRNHEQGCPKAARGPSMGDVRKIPKETDRLPEDTEENKAEDAVTSLSPDVKPSSSQRKYNCSVCKRVYVTLSSLKRHENVHSWRRAYPCHYCNKVFALADQRRAEGERLPYKALQASAHEVQKKTVQDVQSDLLGESRRK</sequence>
<dbReference type="SMART" id="SM00355">
    <property type="entry name" value="ZnF_C2H2"/>
    <property type="match status" value="3"/>
</dbReference>
<evidence type="ECO:0000256" key="5">
    <source>
        <dbReference type="ARBA" id="ARBA00022833"/>
    </source>
</evidence>
<proteinExistence type="predicted"/>
<dbReference type="Gene3D" id="3.30.160.60">
    <property type="entry name" value="Classic Zinc Finger"/>
    <property type="match status" value="2"/>
</dbReference>
<evidence type="ECO:0000256" key="10">
    <source>
        <dbReference type="SAM" id="MobiDB-lite"/>
    </source>
</evidence>
<protein>
    <recommendedName>
        <fullName evidence="15">Zinc finger and BTB domain containing 38</fullName>
    </recommendedName>
</protein>
<keyword evidence="6" id="KW-0805">Transcription regulation</keyword>
<dbReference type="InterPro" id="IPR011333">
    <property type="entry name" value="SKP1/BTB/POZ_sf"/>
</dbReference>
<dbReference type="GO" id="GO:0000981">
    <property type="term" value="F:DNA-binding transcription factor activity, RNA polymerase II-specific"/>
    <property type="evidence" value="ECO:0007669"/>
    <property type="project" value="TreeGrafter"/>
</dbReference>
<evidence type="ECO:0008006" key="15">
    <source>
        <dbReference type="Google" id="ProtNLM"/>
    </source>
</evidence>
<dbReference type="GO" id="GO:0008270">
    <property type="term" value="F:zinc ion binding"/>
    <property type="evidence" value="ECO:0007669"/>
    <property type="project" value="UniProtKB-KW"/>
</dbReference>
<dbReference type="Gene3D" id="3.30.710.10">
    <property type="entry name" value="Potassium Channel Kv1.1, Chain A"/>
    <property type="match status" value="1"/>
</dbReference>
<evidence type="ECO:0000256" key="7">
    <source>
        <dbReference type="ARBA" id="ARBA00023163"/>
    </source>
</evidence>
<feature type="domain" description="C2H2-type" evidence="12">
    <location>
        <begin position="265"/>
        <end position="287"/>
    </location>
</feature>
<comment type="subcellular location">
    <subcellularLocation>
        <location evidence="1">Nucleus</location>
    </subcellularLocation>
</comment>
<evidence type="ECO:0000256" key="9">
    <source>
        <dbReference type="PROSITE-ProRule" id="PRU00042"/>
    </source>
</evidence>
<dbReference type="SMART" id="SM00225">
    <property type="entry name" value="BTB"/>
    <property type="match status" value="1"/>
</dbReference>
<dbReference type="Proteomes" id="UP000694383">
    <property type="component" value="Unplaced"/>
</dbReference>
<dbReference type="InterPro" id="IPR013087">
    <property type="entry name" value="Znf_C2H2_type"/>
</dbReference>
<keyword evidence="3" id="KW-0677">Repeat</keyword>
<feature type="region of interest" description="Disordered" evidence="10">
    <location>
        <begin position="430"/>
        <end position="449"/>
    </location>
</feature>
<feature type="region of interest" description="Disordered" evidence="10">
    <location>
        <begin position="316"/>
        <end position="363"/>
    </location>
</feature>
<feature type="compositionally biased region" description="Polar residues" evidence="10">
    <location>
        <begin position="136"/>
        <end position="145"/>
    </location>
</feature>
<evidence type="ECO:0000259" key="12">
    <source>
        <dbReference type="PROSITE" id="PS50157"/>
    </source>
</evidence>
<dbReference type="InterPro" id="IPR036236">
    <property type="entry name" value="Znf_C2H2_sf"/>
</dbReference>
<dbReference type="Pfam" id="PF00651">
    <property type="entry name" value="BTB"/>
    <property type="match status" value="1"/>
</dbReference>
<evidence type="ECO:0000256" key="8">
    <source>
        <dbReference type="ARBA" id="ARBA00023242"/>
    </source>
</evidence>
<feature type="compositionally biased region" description="Polar residues" evidence="10">
    <location>
        <begin position="353"/>
        <end position="363"/>
    </location>
</feature>
<evidence type="ECO:0000256" key="3">
    <source>
        <dbReference type="ARBA" id="ARBA00022737"/>
    </source>
</evidence>
<dbReference type="GO" id="GO:0003677">
    <property type="term" value="F:DNA binding"/>
    <property type="evidence" value="ECO:0007669"/>
    <property type="project" value="UniProtKB-KW"/>
</dbReference>
<keyword evidence="14" id="KW-1185">Reference proteome</keyword>
<keyword evidence="7" id="KW-0804">Transcription</keyword>
<dbReference type="PANTHER" id="PTHR24394">
    <property type="entry name" value="ZINC FINGER PROTEIN"/>
    <property type="match status" value="1"/>
</dbReference>
<feature type="domain" description="BTB" evidence="11">
    <location>
        <begin position="36"/>
        <end position="103"/>
    </location>
</feature>
<feature type="region of interest" description="Disordered" evidence="10">
    <location>
        <begin position="133"/>
        <end position="163"/>
    </location>
</feature>
<reference evidence="13" key="1">
    <citation type="submission" date="2025-08" db="UniProtKB">
        <authorList>
            <consortium name="Ensembl"/>
        </authorList>
    </citation>
    <scope>IDENTIFICATION</scope>
</reference>
<evidence type="ECO:0000256" key="2">
    <source>
        <dbReference type="ARBA" id="ARBA00022723"/>
    </source>
</evidence>
<dbReference type="AlphaFoldDB" id="A0A8C7XLM1"/>
<feature type="domain" description="C2H2-type" evidence="12">
    <location>
        <begin position="368"/>
        <end position="395"/>
    </location>
</feature>
<dbReference type="SUPFAM" id="SSF54695">
    <property type="entry name" value="POZ domain"/>
    <property type="match status" value="1"/>
</dbReference>
<evidence type="ECO:0000256" key="6">
    <source>
        <dbReference type="ARBA" id="ARBA00023015"/>
    </source>
</evidence>
<dbReference type="PROSITE" id="PS00028">
    <property type="entry name" value="ZINC_FINGER_C2H2_1"/>
    <property type="match status" value="2"/>
</dbReference>
<reference evidence="13" key="2">
    <citation type="submission" date="2025-09" db="UniProtKB">
        <authorList>
            <consortium name="Ensembl"/>
        </authorList>
    </citation>
    <scope>IDENTIFICATION</scope>
</reference>
<feature type="compositionally biased region" description="Basic and acidic residues" evidence="10">
    <location>
        <begin position="328"/>
        <end position="350"/>
    </location>
</feature>
<dbReference type="PANTHER" id="PTHR24394:SF48">
    <property type="entry name" value="ZINC FINGER PROTEIN 771"/>
    <property type="match status" value="1"/>
</dbReference>
<feature type="region of interest" description="Disordered" evidence="10">
    <location>
        <begin position="228"/>
        <end position="255"/>
    </location>
</feature>
<accession>A0A8C7XLM1</accession>
<feature type="compositionally biased region" description="Basic and acidic residues" evidence="10">
    <location>
        <begin position="146"/>
        <end position="158"/>
    </location>
</feature>
<dbReference type="GeneTree" id="ENSGT00940000158052"/>
<evidence type="ECO:0000313" key="14">
    <source>
        <dbReference type="Proteomes" id="UP000694383"/>
    </source>
</evidence>
<dbReference type="SUPFAM" id="SSF57667">
    <property type="entry name" value="beta-beta-alpha zinc fingers"/>
    <property type="match status" value="2"/>
</dbReference>
<dbReference type="PROSITE" id="PS50157">
    <property type="entry name" value="ZINC_FINGER_C2H2_2"/>
    <property type="match status" value="2"/>
</dbReference>